<name>A0ABD3BG73_9LAMI</name>
<evidence type="ECO:0000313" key="3">
    <source>
        <dbReference type="Proteomes" id="UP001632038"/>
    </source>
</evidence>
<dbReference type="Proteomes" id="UP001632038">
    <property type="component" value="Unassembled WGS sequence"/>
</dbReference>
<evidence type="ECO:0000313" key="2">
    <source>
        <dbReference type="EMBL" id="KAL3616218.1"/>
    </source>
</evidence>
<comment type="caution">
    <text evidence="2">The sequence shown here is derived from an EMBL/GenBank/DDBJ whole genome shotgun (WGS) entry which is preliminary data.</text>
</comment>
<dbReference type="EMBL" id="JAVIJP010000092">
    <property type="protein sequence ID" value="KAL3616218.1"/>
    <property type="molecule type" value="Genomic_DNA"/>
</dbReference>
<keyword evidence="3" id="KW-1185">Reference proteome</keyword>
<gene>
    <name evidence="2" type="ORF">CASFOL_039608</name>
</gene>
<dbReference type="AlphaFoldDB" id="A0ABD3BG73"/>
<dbReference type="PANTHER" id="PTHR37175:SF1">
    <property type="entry name" value="CONSTANS-LIKE PROTEIN-RELATED"/>
    <property type="match status" value="1"/>
</dbReference>
<evidence type="ECO:0000256" key="1">
    <source>
        <dbReference type="SAM" id="MobiDB-lite"/>
    </source>
</evidence>
<dbReference type="PANTHER" id="PTHR37175">
    <property type="entry name" value="BNAA08G28800D PROTEIN"/>
    <property type="match status" value="1"/>
</dbReference>
<protein>
    <submittedName>
        <fullName evidence="2">Uncharacterized protein</fullName>
    </submittedName>
</protein>
<reference evidence="3" key="1">
    <citation type="journal article" date="2024" name="IScience">
        <title>Strigolactones Initiate the Formation of Haustorium-like Structures in Castilleja.</title>
        <authorList>
            <person name="Buerger M."/>
            <person name="Peterson D."/>
            <person name="Chory J."/>
        </authorList>
    </citation>
    <scope>NUCLEOTIDE SEQUENCE [LARGE SCALE GENOMIC DNA]</scope>
</reference>
<organism evidence="2 3">
    <name type="scientific">Castilleja foliolosa</name>
    <dbReference type="NCBI Taxonomy" id="1961234"/>
    <lineage>
        <taxon>Eukaryota</taxon>
        <taxon>Viridiplantae</taxon>
        <taxon>Streptophyta</taxon>
        <taxon>Embryophyta</taxon>
        <taxon>Tracheophyta</taxon>
        <taxon>Spermatophyta</taxon>
        <taxon>Magnoliopsida</taxon>
        <taxon>eudicotyledons</taxon>
        <taxon>Gunneridae</taxon>
        <taxon>Pentapetalae</taxon>
        <taxon>asterids</taxon>
        <taxon>lamiids</taxon>
        <taxon>Lamiales</taxon>
        <taxon>Orobanchaceae</taxon>
        <taxon>Pedicularideae</taxon>
        <taxon>Castillejinae</taxon>
        <taxon>Castilleja</taxon>
    </lineage>
</organism>
<feature type="compositionally biased region" description="Acidic residues" evidence="1">
    <location>
        <begin position="68"/>
        <end position="86"/>
    </location>
</feature>
<sequence length="152" mass="16979">MNAVVTSGAVDNGVYGSDSDSNSDDLPEYYHPISTAENNVDEDEGDPSDLDLNHRFHQLPNGLSPLDLSDDDDLEDDEEEEAVEATESERAIERAFREDERRRTAPLPADNAVRVMEAMRRISFGGDTPDWAARVPEDQWIGRLRSLSRSSN</sequence>
<accession>A0ABD3BG73</accession>
<feature type="compositionally biased region" description="Acidic residues" evidence="1">
    <location>
        <begin position="39"/>
        <end position="49"/>
    </location>
</feature>
<proteinExistence type="predicted"/>
<feature type="region of interest" description="Disordered" evidence="1">
    <location>
        <begin position="1"/>
        <end position="89"/>
    </location>
</feature>
<dbReference type="Pfam" id="PF06910">
    <property type="entry name" value="MEA1"/>
    <property type="match status" value="1"/>
</dbReference>